<gene>
    <name evidence="1" type="ORF">PHYPA_013757</name>
</gene>
<evidence type="ECO:0000313" key="2">
    <source>
        <dbReference type="EnsemblPlants" id="Pp3c10_11690V3.1"/>
    </source>
</evidence>
<dbReference type="Proteomes" id="UP000006727">
    <property type="component" value="Chromosome 10"/>
</dbReference>
<organism evidence="1">
    <name type="scientific">Physcomitrium patens</name>
    <name type="common">Spreading-leaved earth moss</name>
    <name type="synonym">Physcomitrella patens</name>
    <dbReference type="NCBI Taxonomy" id="3218"/>
    <lineage>
        <taxon>Eukaryota</taxon>
        <taxon>Viridiplantae</taxon>
        <taxon>Streptophyta</taxon>
        <taxon>Embryophyta</taxon>
        <taxon>Bryophyta</taxon>
        <taxon>Bryophytina</taxon>
        <taxon>Bryopsida</taxon>
        <taxon>Funariidae</taxon>
        <taxon>Funariales</taxon>
        <taxon>Funariaceae</taxon>
        <taxon>Physcomitrium</taxon>
    </lineage>
</organism>
<dbReference type="EnsemblPlants" id="Pp3c10_11690V3.1">
    <property type="protein sequence ID" value="Pp3c10_11690V3.1"/>
    <property type="gene ID" value="Pp3c10_11690"/>
</dbReference>
<evidence type="ECO:0000313" key="1">
    <source>
        <dbReference type="EMBL" id="PNR46637.1"/>
    </source>
</evidence>
<reference evidence="1 3" key="1">
    <citation type="journal article" date="2008" name="Science">
        <title>The Physcomitrella genome reveals evolutionary insights into the conquest of land by plants.</title>
        <authorList>
            <person name="Rensing S."/>
            <person name="Lang D."/>
            <person name="Zimmer A."/>
            <person name="Terry A."/>
            <person name="Salamov A."/>
            <person name="Shapiro H."/>
            <person name="Nishiyama T."/>
            <person name="Perroud P.-F."/>
            <person name="Lindquist E."/>
            <person name="Kamisugi Y."/>
            <person name="Tanahashi T."/>
            <person name="Sakakibara K."/>
            <person name="Fujita T."/>
            <person name="Oishi K."/>
            <person name="Shin-I T."/>
            <person name="Kuroki Y."/>
            <person name="Toyoda A."/>
            <person name="Suzuki Y."/>
            <person name="Hashimoto A."/>
            <person name="Yamaguchi K."/>
            <person name="Sugano A."/>
            <person name="Kohara Y."/>
            <person name="Fujiyama A."/>
            <person name="Anterola A."/>
            <person name="Aoki S."/>
            <person name="Ashton N."/>
            <person name="Barbazuk W.B."/>
            <person name="Barker E."/>
            <person name="Bennetzen J."/>
            <person name="Bezanilla M."/>
            <person name="Blankenship R."/>
            <person name="Cho S.H."/>
            <person name="Dutcher S."/>
            <person name="Estelle M."/>
            <person name="Fawcett J.A."/>
            <person name="Gundlach H."/>
            <person name="Hanada K."/>
            <person name="Heyl A."/>
            <person name="Hicks K.A."/>
            <person name="Hugh J."/>
            <person name="Lohr M."/>
            <person name="Mayer K."/>
            <person name="Melkozernov A."/>
            <person name="Murata T."/>
            <person name="Nelson D."/>
            <person name="Pils B."/>
            <person name="Prigge M."/>
            <person name="Reiss B."/>
            <person name="Renner T."/>
            <person name="Rombauts S."/>
            <person name="Rushton P."/>
            <person name="Sanderfoot A."/>
            <person name="Schween G."/>
            <person name="Shiu S.-H."/>
            <person name="Stueber K."/>
            <person name="Theodoulou F.L."/>
            <person name="Tu H."/>
            <person name="Van de Peer Y."/>
            <person name="Verrier P.J."/>
            <person name="Waters E."/>
            <person name="Wood A."/>
            <person name="Yang L."/>
            <person name="Cove D."/>
            <person name="Cuming A."/>
            <person name="Hasebe M."/>
            <person name="Lucas S."/>
            <person name="Mishler D.B."/>
            <person name="Reski R."/>
            <person name="Grigoriev I."/>
            <person name="Quatrano R.S."/>
            <person name="Boore J.L."/>
        </authorList>
    </citation>
    <scope>NUCLEOTIDE SEQUENCE [LARGE SCALE GENOMIC DNA]</scope>
    <source>
        <strain evidence="2 3">cv. Gransden 2004</strain>
    </source>
</reference>
<keyword evidence="3" id="KW-1185">Reference proteome</keyword>
<name>A0A2K1JYN7_PHYPA</name>
<proteinExistence type="predicted"/>
<sequence length="61" mass="6997">MRTSYQRGVVPRHSGEAMTTGVCRVYNRPHNVLSVDSIGQNILMCLKVHQIRHCSKDFQLQ</sequence>
<dbReference type="Gramene" id="Pp3c10_11690V3.1">
    <property type="protein sequence ID" value="Pp3c10_11690V3.1"/>
    <property type="gene ID" value="Pp3c10_11690"/>
</dbReference>
<dbReference type="AlphaFoldDB" id="A0A2K1JYN7"/>
<reference evidence="1 3" key="2">
    <citation type="journal article" date="2018" name="Plant J.">
        <title>The Physcomitrella patens chromosome-scale assembly reveals moss genome structure and evolution.</title>
        <authorList>
            <person name="Lang D."/>
            <person name="Ullrich K.K."/>
            <person name="Murat F."/>
            <person name="Fuchs J."/>
            <person name="Jenkins J."/>
            <person name="Haas F.B."/>
            <person name="Piednoel M."/>
            <person name="Gundlach H."/>
            <person name="Van Bel M."/>
            <person name="Meyberg R."/>
            <person name="Vives C."/>
            <person name="Morata J."/>
            <person name="Symeonidi A."/>
            <person name="Hiss M."/>
            <person name="Muchero W."/>
            <person name="Kamisugi Y."/>
            <person name="Saleh O."/>
            <person name="Blanc G."/>
            <person name="Decker E.L."/>
            <person name="van Gessel N."/>
            <person name="Grimwood J."/>
            <person name="Hayes R.D."/>
            <person name="Graham S.W."/>
            <person name="Gunter L.E."/>
            <person name="McDaniel S.F."/>
            <person name="Hoernstein S.N.W."/>
            <person name="Larsson A."/>
            <person name="Li F.W."/>
            <person name="Perroud P.F."/>
            <person name="Phillips J."/>
            <person name="Ranjan P."/>
            <person name="Rokshar D.S."/>
            <person name="Rothfels C.J."/>
            <person name="Schneider L."/>
            <person name="Shu S."/>
            <person name="Stevenson D.W."/>
            <person name="Thummler F."/>
            <person name="Tillich M."/>
            <person name="Villarreal Aguilar J.C."/>
            <person name="Widiez T."/>
            <person name="Wong G.K."/>
            <person name="Wymore A."/>
            <person name="Zhang Y."/>
            <person name="Zimmer A.D."/>
            <person name="Quatrano R.S."/>
            <person name="Mayer K.F.X."/>
            <person name="Goodstein D."/>
            <person name="Casacuberta J.M."/>
            <person name="Vandepoele K."/>
            <person name="Reski R."/>
            <person name="Cuming A.C."/>
            <person name="Tuskan G.A."/>
            <person name="Maumus F."/>
            <person name="Salse J."/>
            <person name="Schmutz J."/>
            <person name="Rensing S.A."/>
        </authorList>
    </citation>
    <scope>NUCLEOTIDE SEQUENCE [LARGE SCALE GENOMIC DNA]</scope>
    <source>
        <strain evidence="2 3">cv. Gransden 2004</strain>
    </source>
</reference>
<dbReference type="InParanoid" id="A0A2K1JYN7"/>
<protein>
    <submittedName>
        <fullName evidence="1 2">Uncharacterized protein</fullName>
    </submittedName>
</protein>
<dbReference type="PaxDb" id="3218-PP1S120_32V6.1"/>
<dbReference type="EMBL" id="ABEU02000010">
    <property type="protein sequence ID" value="PNR46637.1"/>
    <property type="molecule type" value="Genomic_DNA"/>
</dbReference>
<reference evidence="2" key="3">
    <citation type="submission" date="2020-12" db="UniProtKB">
        <authorList>
            <consortium name="EnsemblPlants"/>
        </authorList>
    </citation>
    <scope>IDENTIFICATION</scope>
</reference>
<accession>A0A2K1JYN7</accession>
<evidence type="ECO:0000313" key="3">
    <source>
        <dbReference type="Proteomes" id="UP000006727"/>
    </source>
</evidence>